<dbReference type="Gene3D" id="3.20.20.80">
    <property type="entry name" value="Glycosidases"/>
    <property type="match status" value="1"/>
</dbReference>
<dbReference type="AlphaFoldDB" id="A0A9D2CNG7"/>
<comment type="caution">
    <text evidence="5">The sequence shown here is derived from an EMBL/GenBank/DDBJ whole genome shotgun (WGS) entry which is preliminary data.</text>
</comment>
<evidence type="ECO:0000256" key="3">
    <source>
        <dbReference type="ARBA" id="ARBA00023295"/>
    </source>
</evidence>
<organism evidence="5 6">
    <name type="scientific">Candidatus Companilactobacillus pullicola</name>
    <dbReference type="NCBI Taxonomy" id="2838523"/>
    <lineage>
        <taxon>Bacteria</taxon>
        <taxon>Bacillati</taxon>
        <taxon>Bacillota</taxon>
        <taxon>Bacilli</taxon>
        <taxon>Lactobacillales</taxon>
        <taxon>Lactobacillaceae</taxon>
        <taxon>Companilactobacillus</taxon>
    </lineage>
</organism>
<evidence type="ECO:0000256" key="2">
    <source>
        <dbReference type="ARBA" id="ARBA00022801"/>
    </source>
</evidence>
<dbReference type="InterPro" id="IPR001360">
    <property type="entry name" value="Glyco_hydro_1"/>
</dbReference>
<dbReference type="Proteomes" id="UP000824013">
    <property type="component" value="Unassembled WGS sequence"/>
</dbReference>
<proteinExistence type="inferred from homology"/>
<dbReference type="FunFam" id="3.20.20.80:FF:000004">
    <property type="entry name" value="Beta-glucosidase 6-phospho-beta-glucosidase"/>
    <property type="match status" value="1"/>
</dbReference>
<gene>
    <name evidence="5" type="ORF">H9820_08465</name>
</gene>
<reference evidence="5" key="2">
    <citation type="submission" date="2021-04" db="EMBL/GenBank/DDBJ databases">
        <authorList>
            <person name="Gilroy R."/>
        </authorList>
    </citation>
    <scope>NUCLEOTIDE SEQUENCE</scope>
    <source>
        <strain evidence="5">3204</strain>
    </source>
</reference>
<keyword evidence="2 5" id="KW-0378">Hydrolase</keyword>
<dbReference type="SUPFAM" id="SSF51445">
    <property type="entry name" value="(Trans)glycosidases"/>
    <property type="match status" value="1"/>
</dbReference>
<dbReference type="PANTHER" id="PTHR10353:SF122">
    <property type="entry name" value="6-PHOSPHO-BETA-GLUCOSIDASE ASCB-RELATED"/>
    <property type="match status" value="1"/>
</dbReference>
<dbReference type="EMBL" id="DXCM01000061">
    <property type="protein sequence ID" value="HIY92955.1"/>
    <property type="molecule type" value="Genomic_DNA"/>
</dbReference>
<protein>
    <submittedName>
        <fullName evidence="5">Glycoside hydrolase family 1 protein</fullName>
    </submittedName>
</protein>
<keyword evidence="3" id="KW-0326">Glycosidase</keyword>
<dbReference type="Pfam" id="PF00232">
    <property type="entry name" value="Glyco_hydro_1"/>
    <property type="match status" value="1"/>
</dbReference>
<evidence type="ECO:0000256" key="1">
    <source>
        <dbReference type="ARBA" id="ARBA00010838"/>
    </source>
</evidence>
<comment type="similarity">
    <text evidence="1 4">Belongs to the glycosyl hydrolase 1 family.</text>
</comment>
<dbReference type="PRINTS" id="PR00131">
    <property type="entry name" value="GLHYDRLASE1"/>
</dbReference>
<name>A0A9D2CNG7_9LACO</name>
<evidence type="ECO:0000313" key="6">
    <source>
        <dbReference type="Proteomes" id="UP000824013"/>
    </source>
</evidence>
<evidence type="ECO:0000313" key="5">
    <source>
        <dbReference type="EMBL" id="HIY92955.1"/>
    </source>
</evidence>
<dbReference type="GO" id="GO:0008422">
    <property type="term" value="F:beta-glucosidase activity"/>
    <property type="evidence" value="ECO:0007669"/>
    <property type="project" value="TreeGrafter"/>
</dbReference>
<evidence type="ECO:0000256" key="4">
    <source>
        <dbReference type="RuleBase" id="RU003690"/>
    </source>
</evidence>
<reference evidence="5" key="1">
    <citation type="journal article" date="2021" name="PeerJ">
        <title>Extensive microbial diversity within the chicken gut microbiome revealed by metagenomics and culture.</title>
        <authorList>
            <person name="Gilroy R."/>
            <person name="Ravi A."/>
            <person name="Getino M."/>
            <person name="Pursley I."/>
            <person name="Horton D.L."/>
            <person name="Alikhan N.F."/>
            <person name="Baker D."/>
            <person name="Gharbi K."/>
            <person name="Hall N."/>
            <person name="Watson M."/>
            <person name="Adriaenssens E.M."/>
            <person name="Foster-Nyarko E."/>
            <person name="Jarju S."/>
            <person name="Secka A."/>
            <person name="Antonio M."/>
            <person name="Oren A."/>
            <person name="Chaudhuri R.R."/>
            <person name="La Ragione R."/>
            <person name="Hildebrand F."/>
            <person name="Pallen M.J."/>
        </authorList>
    </citation>
    <scope>NUCLEOTIDE SEQUENCE</scope>
    <source>
        <strain evidence="5">3204</strain>
    </source>
</reference>
<dbReference type="PANTHER" id="PTHR10353">
    <property type="entry name" value="GLYCOSYL HYDROLASE"/>
    <property type="match status" value="1"/>
</dbReference>
<dbReference type="GO" id="GO:0005829">
    <property type="term" value="C:cytosol"/>
    <property type="evidence" value="ECO:0007669"/>
    <property type="project" value="TreeGrafter"/>
</dbReference>
<sequence>MTDKQFFWGNSVSSMQTEGAWNEDGKGMSVYDIREAGENRSDWRVATDDYHRYKEDFDYMQDLGMNMYRFQISWSRVNPNGDGDFNQKGIQFYDDFIDGLLERGITPMICLYHFDMPLHLAKKYNGFVSREVMEAFVRFAKRMIDHFSGKVKYWLTFNEQNLFHMSGAFQGAGYLDGDRSLTELYKIQHHMMLAHAIISNYIHENTDAQIGGMLAYMEIYPATSKPKDVFYAEKADEFYNKNLLRCFSEGEYSDEVLKEMGRFGIKDVIRDGDLDIMSRMKSDWIAFSYYQSAVLNADELNDDIPVSKYMDIGSVRNPYLKATEWNWQIDPMGFRTALVKLHSQTGLPIFPIENGIGVIEKWDGENPIDDLYRIEYHHDHIKAMQDAMNIDGVPILGYLGWGLIDILSSQGDMRKRYGVVYVNRDNHDLKDLKRVPKRSYYWLKKVISSNGKDLEIEN</sequence>
<accession>A0A9D2CNG7</accession>
<dbReference type="InterPro" id="IPR017853">
    <property type="entry name" value="GH"/>
</dbReference>
<dbReference type="GO" id="GO:0016052">
    <property type="term" value="P:carbohydrate catabolic process"/>
    <property type="evidence" value="ECO:0007669"/>
    <property type="project" value="TreeGrafter"/>
</dbReference>